<proteinExistence type="predicted"/>
<name>A0AAD8BNK7_BIOPF</name>
<dbReference type="PANTHER" id="PTHR32026:SF10">
    <property type="entry name" value="METHYLTRANSFERASE-LIKE PROTEIN 24-RELATED"/>
    <property type="match status" value="1"/>
</dbReference>
<dbReference type="Pfam" id="PF13383">
    <property type="entry name" value="Methyltransf_22"/>
    <property type="match status" value="1"/>
</dbReference>
<evidence type="ECO:0000256" key="1">
    <source>
        <dbReference type="SAM" id="Phobius"/>
    </source>
</evidence>
<keyword evidence="1" id="KW-0472">Membrane</keyword>
<dbReference type="GO" id="GO:0032259">
    <property type="term" value="P:methylation"/>
    <property type="evidence" value="ECO:0007669"/>
    <property type="project" value="UniProtKB-KW"/>
</dbReference>
<evidence type="ECO:0000259" key="2">
    <source>
        <dbReference type="Pfam" id="PF13383"/>
    </source>
</evidence>
<evidence type="ECO:0000313" key="3">
    <source>
        <dbReference type="EMBL" id="KAK0057337.1"/>
    </source>
</evidence>
<evidence type="ECO:0000313" key="4">
    <source>
        <dbReference type="Proteomes" id="UP001233172"/>
    </source>
</evidence>
<keyword evidence="3" id="KW-0489">Methyltransferase</keyword>
<keyword evidence="4" id="KW-1185">Reference proteome</keyword>
<keyword evidence="1" id="KW-0812">Transmembrane</keyword>
<feature type="transmembrane region" description="Helical" evidence="1">
    <location>
        <begin position="12"/>
        <end position="29"/>
    </location>
</feature>
<keyword evidence="1" id="KW-1133">Transmembrane helix</keyword>
<feature type="domain" description="Methyltransferase" evidence="2">
    <location>
        <begin position="81"/>
        <end position="262"/>
    </location>
</feature>
<comment type="caution">
    <text evidence="3">The sequence shown here is derived from an EMBL/GenBank/DDBJ whole genome shotgun (WGS) entry which is preliminary data.</text>
</comment>
<dbReference type="PANTHER" id="PTHR32026">
    <property type="entry name" value="METHYLTRANSFERASE-LIKE PROTEIN 24"/>
    <property type="match status" value="1"/>
</dbReference>
<dbReference type="EMBL" id="JASAOG010000055">
    <property type="protein sequence ID" value="KAK0057337.1"/>
    <property type="molecule type" value="Genomic_DNA"/>
</dbReference>
<dbReference type="InterPro" id="IPR025714">
    <property type="entry name" value="Methyltranfer_dom"/>
</dbReference>
<keyword evidence="3" id="KW-0808">Transferase</keyword>
<dbReference type="GO" id="GO:0008168">
    <property type="term" value="F:methyltransferase activity"/>
    <property type="evidence" value="ECO:0007669"/>
    <property type="project" value="UniProtKB-KW"/>
</dbReference>
<gene>
    <name evidence="3" type="ORF">Bpfe_013144</name>
</gene>
<reference evidence="3" key="1">
    <citation type="journal article" date="2023" name="PLoS Negl. Trop. Dis.">
        <title>A genome sequence for Biomphalaria pfeifferi, the major vector snail for the human-infecting parasite Schistosoma mansoni.</title>
        <authorList>
            <person name="Bu L."/>
            <person name="Lu L."/>
            <person name="Laidemitt M.R."/>
            <person name="Zhang S.M."/>
            <person name="Mutuku M."/>
            <person name="Mkoji G."/>
            <person name="Steinauer M."/>
            <person name="Loker E.S."/>
        </authorList>
    </citation>
    <scope>NUCLEOTIDE SEQUENCE</scope>
    <source>
        <strain evidence="3">KasaAsao</strain>
    </source>
</reference>
<accession>A0AAD8BNK7</accession>
<dbReference type="AlphaFoldDB" id="A0AAD8BNK7"/>
<organism evidence="3 4">
    <name type="scientific">Biomphalaria pfeifferi</name>
    <name type="common">Bloodfluke planorb</name>
    <name type="synonym">Freshwater snail</name>
    <dbReference type="NCBI Taxonomy" id="112525"/>
    <lineage>
        <taxon>Eukaryota</taxon>
        <taxon>Metazoa</taxon>
        <taxon>Spiralia</taxon>
        <taxon>Lophotrochozoa</taxon>
        <taxon>Mollusca</taxon>
        <taxon>Gastropoda</taxon>
        <taxon>Heterobranchia</taxon>
        <taxon>Euthyneura</taxon>
        <taxon>Panpulmonata</taxon>
        <taxon>Hygrophila</taxon>
        <taxon>Lymnaeoidea</taxon>
        <taxon>Planorbidae</taxon>
        <taxon>Biomphalaria</taxon>
    </lineage>
</organism>
<reference evidence="3" key="2">
    <citation type="submission" date="2023-04" db="EMBL/GenBank/DDBJ databases">
        <authorList>
            <person name="Bu L."/>
            <person name="Lu L."/>
            <person name="Laidemitt M.R."/>
            <person name="Zhang S.M."/>
            <person name="Mutuku M."/>
            <person name="Mkoji G."/>
            <person name="Steinauer M."/>
            <person name="Loker E.S."/>
        </authorList>
    </citation>
    <scope>NUCLEOTIDE SEQUENCE</scope>
    <source>
        <strain evidence="3">KasaAsao</strain>
        <tissue evidence="3">Whole Snail</tissue>
    </source>
</reference>
<dbReference type="InterPro" id="IPR026913">
    <property type="entry name" value="METTL24"/>
</dbReference>
<protein>
    <submittedName>
        <fullName evidence="3">Methyltransferase-like protein 24</fullName>
    </submittedName>
</protein>
<dbReference type="Proteomes" id="UP001233172">
    <property type="component" value="Unassembled WGS sequence"/>
</dbReference>
<sequence>MFEAVKRNYIKILFPLTAFCLCLSLYHNYTVIPMPDSNNGNDLCIIGKDRLFVNKDNEQNLSRQWWEWACLLEKEWDKGAEYSCKDIKLIGNYKICFDEPYKPSPPCLVYSFGIDNDFRFDDAMAEIGCEVFSFDPSMGVEDHQRSERVRFLNLGIATFDSDNFMPLMDGYTLNSKKTWKIRTLSSIKKMLGHEKRALDILKIDVETYEWEIMKDLVKNGSLQSVKQLTLEWHIFANEPMRTEFPNMYGTYMNLKKIGFQQFYSSYWARYHTFQYFNSQEDNSLVNTQFKL</sequence>